<name>A0A839F500_9GAMM</name>
<comment type="caution">
    <text evidence="1">The sequence shown here is derived from an EMBL/GenBank/DDBJ whole genome shotgun (WGS) entry which is preliminary data.</text>
</comment>
<dbReference type="InterPro" id="IPR054257">
    <property type="entry name" value="DUF6988"/>
</dbReference>
<dbReference type="RefSeq" id="WP_182531932.1">
    <property type="nucleotide sequence ID" value="NZ_JACGXL010000005.1"/>
</dbReference>
<dbReference type="AlphaFoldDB" id="A0A839F500"/>
<keyword evidence="2" id="KW-1185">Reference proteome</keyword>
<protein>
    <submittedName>
        <fullName evidence="1">Uncharacterized protein</fullName>
    </submittedName>
</protein>
<evidence type="ECO:0000313" key="2">
    <source>
        <dbReference type="Proteomes" id="UP000550401"/>
    </source>
</evidence>
<dbReference type="EMBL" id="JACGXL010000005">
    <property type="protein sequence ID" value="MBA8888889.1"/>
    <property type="molecule type" value="Genomic_DNA"/>
</dbReference>
<dbReference type="Pfam" id="PF22491">
    <property type="entry name" value="DUF6988"/>
    <property type="match status" value="1"/>
</dbReference>
<proteinExistence type="predicted"/>
<gene>
    <name evidence="1" type="ORF">FHW12_003125</name>
</gene>
<dbReference type="Proteomes" id="UP000550401">
    <property type="component" value="Unassembled WGS sequence"/>
</dbReference>
<sequence length="246" mass="26774">MIEPEIMALVEALADKAAREYLAELAAKHEAAEGARMSLAKMIAAYEESERAIHPLFDDAECPASDRARFAASLLAQVHEHAISIRLLLAMPSPGNRFGTACALMRPILEGLVRGLWILDCATDDQVQERIANDDDAWRPGLGVMSEAVDAALHTDGFYRGLHNRFYNAMCSYTHGGMRVVNNNLTGEAIEPTSTLKEWAAVVSFAHAMDLLATHASLSICSKDEDAQRVLLRAEEVIAAKLDSGV</sequence>
<accession>A0A839F500</accession>
<reference evidence="1 2" key="1">
    <citation type="submission" date="2020-07" db="EMBL/GenBank/DDBJ databases">
        <title>Genomic Encyclopedia of Type Strains, Phase IV (KMG-V): Genome sequencing to study the core and pangenomes of soil and plant-associated prokaryotes.</title>
        <authorList>
            <person name="Whitman W."/>
        </authorList>
    </citation>
    <scope>NUCLEOTIDE SEQUENCE [LARGE SCALE GENOMIC DNA]</scope>
    <source>
        <strain evidence="1 2">RH2WT43</strain>
    </source>
</reference>
<organism evidence="1 2">
    <name type="scientific">Dokdonella fugitiva</name>
    <dbReference type="NCBI Taxonomy" id="328517"/>
    <lineage>
        <taxon>Bacteria</taxon>
        <taxon>Pseudomonadati</taxon>
        <taxon>Pseudomonadota</taxon>
        <taxon>Gammaproteobacteria</taxon>
        <taxon>Lysobacterales</taxon>
        <taxon>Rhodanobacteraceae</taxon>
        <taxon>Dokdonella</taxon>
    </lineage>
</organism>
<evidence type="ECO:0000313" key="1">
    <source>
        <dbReference type="EMBL" id="MBA8888889.1"/>
    </source>
</evidence>